<organism evidence="1 2">
    <name type="scientific">Vespula maculifrons</name>
    <name type="common">Eastern yellow jacket</name>
    <name type="synonym">Wasp</name>
    <dbReference type="NCBI Taxonomy" id="7453"/>
    <lineage>
        <taxon>Eukaryota</taxon>
        <taxon>Metazoa</taxon>
        <taxon>Ecdysozoa</taxon>
        <taxon>Arthropoda</taxon>
        <taxon>Hexapoda</taxon>
        <taxon>Insecta</taxon>
        <taxon>Pterygota</taxon>
        <taxon>Neoptera</taxon>
        <taxon>Endopterygota</taxon>
        <taxon>Hymenoptera</taxon>
        <taxon>Apocrita</taxon>
        <taxon>Aculeata</taxon>
        <taxon>Vespoidea</taxon>
        <taxon>Vespidae</taxon>
        <taxon>Vespinae</taxon>
        <taxon>Vespula</taxon>
    </lineage>
</organism>
<dbReference type="Proteomes" id="UP001607303">
    <property type="component" value="Unassembled WGS sequence"/>
</dbReference>
<name>A0ABD2AH66_VESMC</name>
<comment type="caution">
    <text evidence="1">The sequence shown here is derived from an EMBL/GenBank/DDBJ whole genome shotgun (WGS) entry which is preliminary data.</text>
</comment>
<dbReference type="EMBL" id="JAYRBN010000117">
    <property type="protein sequence ID" value="KAL2719969.1"/>
    <property type="molecule type" value="Genomic_DNA"/>
</dbReference>
<protein>
    <submittedName>
        <fullName evidence="1">Uncharacterized protein</fullName>
    </submittedName>
</protein>
<evidence type="ECO:0000313" key="1">
    <source>
        <dbReference type="EMBL" id="KAL2719969.1"/>
    </source>
</evidence>
<evidence type="ECO:0000313" key="2">
    <source>
        <dbReference type="Proteomes" id="UP001607303"/>
    </source>
</evidence>
<accession>A0ABD2AH66</accession>
<reference evidence="1 2" key="1">
    <citation type="journal article" date="2024" name="Ann. Entomol. Soc. Am.">
        <title>Genomic analyses of the southern and eastern yellowjacket wasps (Hymenoptera: Vespidae) reveal evolutionary signatures of social life.</title>
        <authorList>
            <person name="Catto M.A."/>
            <person name="Caine P.B."/>
            <person name="Orr S.E."/>
            <person name="Hunt B.G."/>
            <person name="Goodisman M.A.D."/>
        </authorList>
    </citation>
    <scope>NUCLEOTIDE SEQUENCE [LARGE SCALE GENOMIC DNA]</scope>
    <source>
        <strain evidence="1">232</strain>
        <tissue evidence="1">Head and thorax</tissue>
    </source>
</reference>
<keyword evidence="2" id="KW-1185">Reference proteome</keyword>
<proteinExistence type="predicted"/>
<sequence>MPSPPTSIRMSLCKVDQYETYQEQLHNAPADHLACYAIFMLVARRNQKINIPCIESIFRRRRRYVAHADAIKNSACSVAKVSAHSDCGEWGMKTSYQRTSGKIVGHSFGGCGTSNTPDSALLYIFSTFIHHTSQRGWPKRLKEKRRMCYLKLNHHKSSGWCSTHWTVETEDRFKKHFEDVSSHCSLINILEMPVSSMNILLGDVIDCVRKSFLKGCPTMQAGPSSMKTRNGTEGCLSCKRVKADGTIKKFIE</sequence>
<dbReference type="AlphaFoldDB" id="A0ABD2AH66"/>
<gene>
    <name evidence="1" type="ORF">V1477_021116</name>
</gene>